<evidence type="ECO:0000256" key="14">
    <source>
        <dbReference type="SAM" id="Coils"/>
    </source>
</evidence>
<feature type="region of interest" description="Disordered" evidence="15">
    <location>
        <begin position="347"/>
        <end position="416"/>
    </location>
</feature>
<dbReference type="Gene3D" id="1.10.510.10">
    <property type="entry name" value="Transferase(Phosphotransferase) domain 1"/>
    <property type="match status" value="1"/>
</dbReference>
<keyword evidence="5" id="KW-0479">Metal-binding</keyword>
<protein>
    <recommendedName>
        <fullName evidence="2">non-specific serine/threonine protein kinase</fullName>
        <ecNumber evidence="2">2.7.11.1</ecNumber>
    </recommendedName>
</protein>
<feature type="compositionally biased region" description="Basic and acidic residues" evidence="15">
    <location>
        <begin position="24"/>
        <end position="35"/>
    </location>
</feature>
<organism evidence="17 18">
    <name type="scientific">Dictyostelium purpureum</name>
    <name type="common">Slime mold</name>
    <dbReference type="NCBI Taxonomy" id="5786"/>
    <lineage>
        <taxon>Eukaryota</taxon>
        <taxon>Amoebozoa</taxon>
        <taxon>Evosea</taxon>
        <taxon>Eumycetozoa</taxon>
        <taxon>Dictyostelia</taxon>
        <taxon>Dictyosteliales</taxon>
        <taxon>Dictyosteliaceae</taxon>
        <taxon>Dictyostelium</taxon>
    </lineage>
</organism>
<evidence type="ECO:0000256" key="13">
    <source>
        <dbReference type="PROSITE-ProRule" id="PRU10141"/>
    </source>
</evidence>
<gene>
    <name evidence="17" type="ORF">DICPUDRAFT_90653</name>
</gene>
<keyword evidence="7" id="KW-0418">Kinase</keyword>
<keyword evidence="18" id="KW-1185">Reference proteome</keyword>
<dbReference type="EC" id="2.7.11.1" evidence="2"/>
<evidence type="ECO:0000256" key="5">
    <source>
        <dbReference type="ARBA" id="ARBA00022723"/>
    </source>
</evidence>
<dbReference type="InterPro" id="IPR050629">
    <property type="entry name" value="STE20/SPS1-PAK"/>
</dbReference>
<accession>F1A401</accession>
<keyword evidence="6 13" id="KW-0547">Nucleotide-binding</keyword>
<dbReference type="Pfam" id="PF00069">
    <property type="entry name" value="Pkinase"/>
    <property type="match status" value="1"/>
</dbReference>
<keyword evidence="14" id="KW-0175">Coiled coil</keyword>
<dbReference type="InterPro" id="IPR000719">
    <property type="entry name" value="Prot_kinase_dom"/>
</dbReference>
<evidence type="ECO:0000256" key="11">
    <source>
        <dbReference type="ARBA" id="ARBA00047899"/>
    </source>
</evidence>
<feature type="domain" description="Protein kinase" evidence="16">
    <location>
        <begin position="70"/>
        <end position="320"/>
    </location>
</feature>
<dbReference type="PROSITE" id="PS00108">
    <property type="entry name" value="PROTEIN_KINASE_ST"/>
    <property type="match status" value="1"/>
</dbReference>
<evidence type="ECO:0000256" key="6">
    <source>
        <dbReference type="ARBA" id="ARBA00022741"/>
    </source>
</evidence>
<dbReference type="Proteomes" id="UP000001064">
    <property type="component" value="Unassembled WGS sequence"/>
</dbReference>
<dbReference type="GO" id="GO:0005524">
    <property type="term" value="F:ATP binding"/>
    <property type="evidence" value="ECO:0007669"/>
    <property type="project" value="UniProtKB-UniRule"/>
</dbReference>
<comment type="similarity">
    <text evidence="10">Belongs to the protein kinase superfamily. STE Ser/Thr protein kinase family.</text>
</comment>
<name>F1A401_DICPU</name>
<dbReference type="OrthoDB" id="8693905at2759"/>
<evidence type="ECO:0000256" key="10">
    <source>
        <dbReference type="ARBA" id="ARBA00025754"/>
    </source>
</evidence>
<dbReference type="InterPro" id="IPR011009">
    <property type="entry name" value="Kinase-like_dom_sf"/>
</dbReference>
<evidence type="ECO:0000313" key="17">
    <source>
        <dbReference type="EMBL" id="EGC29075.1"/>
    </source>
</evidence>
<sequence length="611" mass="69679">MDNELKDLELDDSNDSDQVQDEYDYNKSDTVDFRSKQIPQQSALPPLNSKNERNTFRESMTVSKQNIGSYVMGDLLGKGGFGDVFKGLNTLTGDWVAIKRFSKSKILKDQHSSVSTEFELLQRLNHECVVRILGKEEDEKYIYIFLEYMENGSLSTILNNFGTFPETLVCTYMENVLRGLVYLHSEGVIHRDIKSGNILINKNQAKLSDFGVSAELKESDKRYSVVGTPYWMAPEVIEISGHCQVSDIWSVGCTIIELITSYPPYFDLNPMSAMFRIVQDDHPPLPKNISKELRDFLGRCFVKSVEERATAKELLSHEWITKNRTNIINHQRNTSKSGSGNFIIPNITIMNESGNGSPNSNNDSDSENTNSLGISNQSSRSSSFIGNDDESDSKSQTIVAFKSSSSTPTNSGTSGVSEIEYNKQQMELKLLKFRVAELEKELNDGSEKLKESETKYKEILLSSMHYIYIVDSTMNLSGNQIKPNISNEINHLCKIMREQIETEYYSAYPDRDLVPRFIQRRFTRDSFELMNNIPKKALEAQKRREKEQEKLEKKKQKEKEKQKDKKKLSDENNSNTTNQNSAFYASPITPLSPNSSKPNFIKRTISKNFND</sequence>
<keyword evidence="3" id="KW-0723">Serine/threonine-protein kinase</keyword>
<evidence type="ECO:0000256" key="12">
    <source>
        <dbReference type="ARBA" id="ARBA00048679"/>
    </source>
</evidence>
<evidence type="ECO:0000259" key="16">
    <source>
        <dbReference type="PROSITE" id="PS50011"/>
    </source>
</evidence>
<dbReference type="InterPro" id="IPR008271">
    <property type="entry name" value="Ser/Thr_kinase_AS"/>
</dbReference>
<reference evidence="18" key="1">
    <citation type="journal article" date="2011" name="Genome Biol.">
        <title>Comparative genomics of the social amoebae Dictyostelium discoideum and Dictyostelium purpureum.</title>
        <authorList>
            <consortium name="US DOE Joint Genome Institute (JGI-PGF)"/>
            <person name="Sucgang R."/>
            <person name="Kuo A."/>
            <person name="Tian X."/>
            <person name="Salerno W."/>
            <person name="Parikh A."/>
            <person name="Feasley C.L."/>
            <person name="Dalin E."/>
            <person name="Tu H."/>
            <person name="Huang E."/>
            <person name="Barry K."/>
            <person name="Lindquist E."/>
            <person name="Shapiro H."/>
            <person name="Bruce D."/>
            <person name="Schmutz J."/>
            <person name="Salamov A."/>
            <person name="Fey P."/>
            <person name="Gaudet P."/>
            <person name="Anjard C."/>
            <person name="Babu M.M."/>
            <person name="Basu S."/>
            <person name="Bushmanova Y."/>
            <person name="van der Wel H."/>
            <person name="Katoh-Kurasawa M."/>
            <person name="Dinh C."/>
            <person name="Coutinho P.M."/>
            <person name="Saito T."/>
            <person name="Elias M."/>
            <person name="Schaap P."/>
            <person name="Kay R.R."/>
            <person name="Henrissat B."/>
            <person name="Eichinger L."/>
            <person name="Rivero F."/>
            <person name="Putnam N.H."/>
            <person name="West C.M."/>
            <person name="Loomis W.F."/>
            <person name="Chisholm R.L."/>
            <person name="Shaulsky G."/>
            <person name="Strassmann J.E."/>
            <person name="Queller D.C."/>
            <person name="Kuspa A."/>
            <person name="Grigoriev I.V."/>
        </authorList>
    </citation>
    <scope>NUCLEOTIDE SEQUENCE [LARGE SCALE GENOMIC DNA]</scope>
    <source>
        <strain evidence="18">QSDP1</strain>
    </source>
</reference>
<feature type="compositionally biased region" description="Low complexity" evidence="15">
    <location>
        <begin position="403"/>
        <end position="416"/>
    </location>
</feature>
<dbReference type="EMBL" id="GL871489">
    <property type="protein sequence ID" value="EGC29075.1"/>
    <property type="molecule type" value="Genomic_DNA"/>
</dbReference>
<evidence type="ECO:0000256" key="8">
    <source>
        <dbReference type="ARBA" id="ARBA00022840"/>
    </source>
</evidence>
<dbReference type="GO" id="GO:0004674">
    <property type="term" value="F:protein serine/threonine kinase activity"/>
    <property type="evidence" value="ECO:0000318"/>
    <property type="project" value="GO_Central"/>
</dbReference>
<dbReference type="SMART" id="SM00220">
    <property type="entry name" value="S_TKc"/>
    <property type="match status" value="1"/>
</dbReference>
<evidence type="ECO:0000256" key="15">
    <source>
        <dbReference type="SAM" id="MobiDB-lite"/>
    </source>
</evidence>
<dbReference type="GO" id="GO:0005737">
    <property type="term" value="C:cytoplasm"/>
    <property type="evidence" value="ECO:0000318"/>
    <property type="project" value="GO_Central"/>
</dbReference>
<dbReference type="FunFam" id="1.10.510.10:FF:000946">
    <property type="entry name" value="Probable serine/threonine-protein kinase DDB_G0284251"/>
    <property type="match status" value="1"/>
</dbReference>
<dbReference type="CDD" id="cd06627">
    <property type="entry name" value="STKc_Cdc7_like"/>
    <property type="match status" value="1"/>
</dbReference>
<feature type="binding site" evidence="13">
    <location>
        <position position="99"/>
    </location>
    <ligand>
        <name>ATP</name>
        <dbReference type="ChEBI" id="CHEBI:30616"/>
    </ligand>
</feature>
<dbReference type="AlphaFoldDB" id="F1A401"/>
<evidence type="ECO:0000256" key="7">
    <source>
        <dbReference type="ARBA" id="ARBA00022777"/>
    </source>
</evidence>
<dbReference type="KEGG" id="dpp:DICPUDRAFT_90653"/>
<dbReference type="InParanoid" id="F1A401"/>
<feature type="compositionally biased region" description="Basic and acidic residues" evidence="15">
    <location>
        <begin position="538"/>
        <end position="570"/>
    </location>
</feature>
<dbReference type="GeneID" id="10506628"/>
<evidence type="ECO:0000313" key="18">
    <source>
        <dbReference type="Proteomes" id="UP000001064"/>
    </source>
</evidence>
<feature type="region of interest" description="Disordered" evidence="15">
    <location>
        <begin position="1"/>
        <end position="54"/>
    </location>
</feature>
<dbReference type="VEuPathDB" id="AmoebaDB:DICPUDRAFT_90653"/>
<evidence type="ECO:0000256" key="4">
    <source>
        <dbReference type="ARBA" id="ARBA00022679"/>
    </source>
</evidence>
<dbReference type="PANTHER" id="PTHR48012">
    <property type="entry name" value="STERILE20-LIKE KINASE, ISOFORM B-RELATED"/>
    <property type="match status" value="1"/>
</dbReference>
<evidence type="ECO:0000256" key="1">
    <source>
        <dbReference type="ARBA" id="ARBA00001946"/>
    </source>
</evidence>
<dbReference type="GO" id="GO:0046872">
    <property type="term" value="F:metal ion binding"/>
    <property type="evidence" value="ECO:0007669"/>
    <property type="project" value="UniProtKB-KW"/>
</dbReference>
<dbReference type="PROSITE" id="PS00107">
    <property type="entry name" value="PROTEIN_KINASE_ATP"/>
    <property type="match status" value="1"/>
</dbReference>
<feature type="compositionally biased region" description="Acidic residues" evidence="15">
    <location>
        <begin position="9"/>
        <end position="23"/>
    </location>
</feature>
<dbReference type="SUPFAM" id="SSF56112">
    <property type="entry name" value="Protein kinase-like (PK-like)"/>
    <property type="match status" value="1"/>
</dbReference>
<proteinExistence type="inferred from homology"/>
<dbReference type="RefSeq" id="XP_003294395.1">
    <property type="nucleotide sequence ID" value="XM_003294347.1"/>
</dbReference>
<keyword evidence="9" id="KW-0460">Magnesium</keyword>
<comment type="catalytic activity">
    <reaction evidence="12">
        <text>L-seryl-[protein] + ATP = O-phospho-L-seryl-[protein] + ADP + H(+)</text>
        <dbReference type="Rhea" id="RHEA:17989"/>
        <dbReference type="Rhea" id="RHEA-COMP:9863"/>
        <dbReference type="Rhea" id="RHEA-COMP:11604"/>
        <dbReference type="ChEBI" id="CHEBI:15378"/>
        <dbReference type="ChEBI" id="CHEBI:29999"/>
        <dbReference type="ChEBI" id="CHEBI:30616"/>
        <dbReference type="ChEBI" id="CHEBI:83421"/>
        <dbReference type="ChEBI" id="CHEBI:456216"/>
        <dbReference type="EC" id="2.7.11.1"/>
    </reaction>
</comment>
<feature type="region of interest" description="Disordered" evidence="15">
    <location>
        <begin position="538"/>
        <end position="611"/>
    </location>
</feature>
<evidence type="ECO:0000256" key="2">
    <source>
        <dbReference type="ARBA" id="ARBA00012513"/>
    </source>
</evidence>
<comment type="catalytic activity">
    <reaction evidence="11">
        <text>L-threonyl-[protein] + ATP = O-phospho-L-threonyl-[protein] + ADP + H(+)</text>
        <dbReference type="Rhea" id="RHEA:46608"/>
        <dbReference type="Rhea" id="RHEA-COMP:11060"/>
        <dbReference type="Rhea" id="RHEA-COMP:11605"/>
        <dbReference type="ChEBI" id="CHEBI:15378"/>
        <dbReference type="ChEBI" id="CHEBI:30013"/>
        <dbReference type="ChEBI" id="CHEBI:30616"/>
        <dbReference type="ChEBI" id="CHEBI:61977"/>
        <dbReference type="ChEBI" id="CHEBI:456216"/>
        <dbReference type="EC" id="2.7.11.1"/>
    </reaction>
</comment>
<feature type="coiled-coil region" evidence="14">
    <location>
        <begin position="421"/>
        <end position="455"/>
    </location>
</feature>
<evidence type="ECO:0000256" key="9">
    <source>
        <dbReference type="ARBA" id="ARBA00022842"/>
    </source>
</evidence>
<evidence type="ECO:0000256" key="3">
    <source>
        <dbReference type="ARBA" id="ARBA00022527"/>
    </source>
</evidence>
<keyword evidence="4" id="KW-0808">Transferase</keyword>
<comment type="cofactor">
    <cofactor evidence="1">
        <name>Mg(2+)</name>
        <dbReference type="ChEBI" id="CHEBI:18420"/>
    </cofactor>
</comment>
<dbReference type="OMA" id="DERYAFM"/>
<feature type="compositionally biased region" description="Low complexity" evidence="15">
    <location>
        <begin position="351"/>
        <end position="383"/>
    </location>
</feature>
<feature type="compositionally biased region" description="Polar residues" evidence="15">
    <location>
        <begin position="571"/>
        <end position="598"/>
    </location>
</feature>
<keyword evidence="8 13" id="KW-0067">ATP-binding</keyword>
<dbReference type="eggNOG" id="KOG0198">
    <property type="taxonomic scope" value="Eukaryota"/>
</dbReference>
<dbReference type="STRING" id="5786.F1A401"/>
<dbReference type="PANTHER" id="PTHR48012:SF26">
    <property type="entry name" value="SERINE_THREONINE-PROTEIN KINASE DDB_G0283821-RELATED"/>
    <property type="match status" value="1"/>
</dbReference>
<dbReference type="PROSITE" id="PS50011">
    <property type="entry name" value="PROTEIN_KINASE_DOM"/>
    <property type="match status" value="1"/>
</dbReference>
<dbReference type="InterPro" id="IPR017441">
    <property type="entry name" value="Protein_kinase_ATP_BS"/>
</dbReference>